<evidence type="ECO:0000313" key="3">
    <source>
        <dbReference type="Proteomes" id="UP000297245"/>
    </source>
</evidence>
<keyword evidence="3" id="KW-1185">Reference proteome</keyword>
<feature type="compositionally biased region" description="Polar residues" evidence="1">
    <location>
        <begin position="39"/>
        <end position="52"/>
    </location>
</feature>
<reference evidence="2 3" key="1">
    <citation type="journal article" date="2019" name="Nat. Ecol. Evol.">
        <title>Megaphylogeny resolves global patterns of mushroom evolution.</title>
        <authorList>
            <person name="Varga T."/>
            <person name="Krizsan K."/>
            <person name="Foldi C."/>
            <person name="Dima B."/>
            <person name="Sanchez-Garcia M."/>
            <person name="Sanchez-Ramirez S."/>
            <person name="Szollosi G.J."/>
            <person name="Szarkandi J.G."/>
            <person name="Papp V."/>
            <person name="Albert L."/>
            <person name="Andreopoulos W."/>
            <person name="Angelini C."/>
            <person name="Antonin V."/>
            <person name="Barry K.W."/>
            <person name="Bougher N.L."/>
            <person name="Buchanan P."/>
            <person name="Buyck B."/>
            <person name="Bense V."/>
            <person name="Catcheside P."/>
            <person name="Chovatia M."/>
            <person name="Cooper J."/>
            <person name="Damon W."/>
            <person name="Desjardin D."/>
            <person name="Finy P."/>
            <person name="Geml J."/>
            <person name="Haridas S."/>
            <person name="Hughes K."/>
            <person name="Justo A."/>
            <person name="Karasinski D."/>
            <person name="Kautmanova I."/>
            <person name="Kiss B."/>
            <person name="Kocsube S."/>
            <person name="Kotiranta H."/>
            <person name="LaButti K.M."/>
            <person name="Lechner B.E."/>
            <person name="Liimatainen K."/>
            <person name="Lipzen A."/>
            <person name="Lukacs Z."/>
            <person name="Mihaltcheva S."/>
            <person name="Morgado L.N."/>
            <person name="Niskanen T."/>
            <person name="Noordeloos M.E."/>
            <person name="Ohm R.A."/>
            <person name="Ortiz-Santana B."/>
            <person name="Ovrebo C."/>
            <person name="Racz N."/>
            <person name="Riley R."/>
            <person name="Savchenko A."/>
            <person name="Shiryaev A."/>
            <person name="Soop K."/>
            <person name="Spirin V."/>
            <person name="Szebenyi C."/>
            <person name="Tomsovsky M."/>
            <person name="Tulloss R.E."/>
            <person name="Uehling J."/>
            <person name="Grigoriev I.V."/>
            <person name="Vagvolgyi C."/>
            <person name="Papp T."/>
            <person name="Martin F.M."/>
            <person name="Miettinen O."/>
            <person name="Hibbett D.S."/>
            <person name="Nagy L.G."/>
        </authorList>
    </citation>
    <scope>NUCLEOTIDE SEQUENCE [LARGE SCALE GENOMIC DNA]</scope>
    <source>
        <strain evidence="2 3">CBS 962.96</strain>
    </source>
</reference>
<dbReference type="Proteomes" id="UP000297245">
    <property type="component" value="Unassembled WGS sequence"/>
</dbReference>
<gene>
    <name evidence="2" type="ORF">K435DRAFT_881646</name>
</gene>
<feature type="region of interest" description="Disordered" evidence="1">
    <location>
        <begin position="26"/>
        <end position="52"/>
    </location>
</feature>
<proteinExistence type="predicted"/>
<name>A0A4S8KJ34_DENBC</name>
<dbReference type="EMBL" id="ML182944">
    <property type="protein sequence ID" value="THU75098.1"/>
    <property type="molecule type" value="Genomic_DNA"/>
</dbReference>
<organism evidence="2 3">
    <name type="scientific">Dendrothele bispora (strain CBS 962.96)</name>
    <dbReference type="NCBI Taxonomy" id="1314807"/>
    <lineage>
        <taxon>Eukaryota</taxon>
        <taxon>Fungi</taxon>
        <taxon>Dikarya</taxon>
        <taxon>Basidiomycota</taxon>
        <taxon>Agaricomycotina</taxon>
        <taxon>Agaricomycetes</taxon>
        <taxon>Agaricomycetidae</taxon>
        <taxon>Agaricales</taxon>
        <taxon>Agaricales incertae sedis</taxon>
        <taxon>Dendrothele</taxon>
    </lineage>
</organism>
<evidence type="ECO:0000256" key="1">
    <source>
        <dbReference type="SAM" id="MobiDB-lite"/>
    </source>
</evidence>
<evidence type="ECO:0000313" key="2">
    <source>
        <dbReference type="EMBL" id="THU75098.1"/>
    </source>
</evidence>
<sequence length="72" mass="8264">MPLQKKWLQLRTQNLSGSIKKGLKHVSEACSPRRRQDNDGSQSPCQQPLDNYINSSDVKHVRITRITGDLYQ</sequence>
<accession>A0A4S8KJ34</accession>
<protein>
    <submittedName>
        <fullName evidence="2">Uncharacterized protein</fullName>
    </submittedName>
</protein>
<dbReference type="AlphaFoldDB" id="A0A4S8KJ34"/>